<feature type="transmembrane region" description="Helical" evidence="5">
    <location>
        <begin position="124"/>
        <end position="145"/>
    </location>
</feature>
<evidence type="ECO:0000313" key="8">
    <source>
        <dbReference type="Proteomes" id="UP000053259"/>
    </source>
</evidence>
<organism evidence="7 8">
    <name type="scientific">Verruconis gallopava</name>
    <dbReference type="NCBI Taxonomy" id="253628"/>
    <lineage>
        <taxon>Eukaryota</taxon>
        <taxon>Fungi</taxon>
        <taxon>Dikarya</taxon>
        <taxon>Ascomycota</taxon>
        <taxon>Pezizomycotina</taxon>
        <taxon>Dothideomycetes</taxon>
        <taxon>Pleosporomycetidae</taxon>
        <taxon>Venturiales</taxon>
        <taxon>Sympoventuriaceae</taxon>
        <taxon>Verruconis</taxon>
    </lineage>
</organism>
<evidence type="ECO:0000256" key="5">
    <source>
        <dbReference type="SAM" id="Phobius"/>
    </source>
</evidence>
<keyword evidence="2 5" id="KW-0812">Transmembrane</keyword>
<dbReference type="GO" id="GO:0005886">
    <property type="term" value="C:plasma membrane"/>
    <property type="evidence" value="ECO:0007669"/>
    <property type="project" value="TreeGrafter"/>
</dbReference>
<feature type="domain" description="CWH43-like N-terminal" evidence="6">
    <location>
        <begin position="5"/>
        <end position="220"/>
    </location>
</feature>
<dbReference type="RefSeq" id="XP_016211542.1">
    <property type="nucleotide sequence ID" value="XM_016360556.1"/>
</dbReference>
<dbReference type="GeneID" id="27314829"/>
<dbReference type="Proteomes" id="UP000053259">
    <property type="component" value="Unassembled WGS sequence"/>
</dbReference>
<dbReference type="STRING" id="253628.A0A0D2A4G1"/>
<proteinExistence type="predicted"/>
<reference evidence="7 8" key="1">
    <citation type="submission" date="2015-01" db="EMBL/GenBank/DDBJ databases">
        <title>The Genome Sequence of Ochroconis gallopava CBS43764.</title>
        <authorList>
            <consortium name="The Broad Institute Genomics Platform"/>
            <person name="Cuomo C."/>
            <person name="de Hoog S."/>
            <person name="Gorbushina A."/>
            <person name="Stielow B."/>
            <person name="Teixiera M."/>
            <person name="Abouelleil A."/>
            <person name="Chapman S.B."/>
            <person name="Priest M."/>
            <person name="Young S.K."/>
            <person name="Wortman J."/>
            <person name="Nusbaum C."/>
            <person name="Birren B."/>
        </authorList>
    </citation>
    <scope>NUCLEOTIDE SEQUENCE [LARGE SCALE GENOMIC DNA]</scope>
    <source>
        <strain evidence="7 8">CBS 43764</strain>
    </source>
</reference>
<dbReference type="InterPro" id="IPR050911">
    <property type="entry name" value="DRAM/TMEM150_Autophagy_Mod"/>
</dbReference>
<dbReference type="AlphaFoldDB" id="A0A0D2A4G1"/>
<accession>A0A0D2A4G1</accession>
<dbReference type="InterPro" id="IPR019402">
    <property type="entry name" value="CWH43_N"/>
</dbReference>
<dbReference type="GO" id="GO:0012505">
    <property type="term" value="C:endomembrane system"/>
    <property type="evidence" value="ECO:0007669"/>
    <property type="project" value="UniProtKB-SubCell"/>
</dbReference>
<dbReference type="PANTHER" id="PTHR21324:SF2">
    <property type="entry name" value="EG:22E5.9 PROTEIN"/>
    <property type="match status" value="1"/>
</dbReference>
<dbReference type="PANTHER" id="PTHR21324">
    <property type="entry name" value="FASTING-INDUCIBLE INTEGRAL MEMBRANE PROTEIN TM6P1-RELATED"/>
    <property type="match status" value="1"/>
</dbReference>
<keyword evidence="3 5" id="KW-1133">Transmembrane helix</keyword>
<feature type="transmembrane region" description="Helical" evidence="5">
    <location>
        <begin position="199"/>
        <end position="220"/>
    </location>
</feature>
<comment type="subcellular location">
    <subcellularLocation>
        <location evidence="1">Endomembrane system</location>
        <topology evidence="1">Multi-pass membrane protein</topology>
    </subcellularLocation>
</comment>
<evidence type="ECO:0000259" key="6">
    <source>
        <dbReference type="Pfam" id="PF10277"/>
    </source>
</evidence>
<keyword evidence="8" id="KW-1185">Reference proteome</keyword>
<dbReference type="Pfam" id="PF10277">
    <property type="entry name" value="Frag1"/>
    <property type="match status" value="1"/>
</dbReference>
<dbReference type="VEuPathDB" id="FungiDB:PV09_06856"/>
<feature type="transmembrane region" description="Helical" evidence="5">
    <location>
        <begin position="7"/>
        <end position="29"/>
    </location>
</feature>
<evidence type="ECO:0000256" key="2">
    <source>
        <dbReference type="ARBA" id="ARBA00022692"/>
    </source>
</evidence>
<name>A0A0D2A4G1_9PEZI</name>
<protein>
    <recommendedName>
        <fullName evidence="6">CWH43-like N-terminal domain-containing protein</fullName>
    </recommendedName>
</protein>
<dbReference type="InParanoid" id="A0A0D2A4G1"/>
<dbReference type="OrthoDB" id="10032492at2759"/>
<evidence type="ECO:0000256" key="1">
    <source>
        <dbReference type="ARBA" id="ARBA00004127"/>
    </source>
</evidence>
<feature type="transmembrane region" description="Helical" evidence="5">
    <location>
        <begin position="58"/>
        <end position="76"/>
    </location>
</feature>
<dbReference type="EMBL" id="KN847553">
    <property type="protein sequence ID" value="KIW01673.1"/>
    <property type="molecule type" value="Genomic_DNA"/>
</dbReference>
<dbReference type="HOGENOM" id="CLU_050573_0_0_1"/>
<sequence length="276" mass="31179">MRFPYWLVPIFSATVWLAMLLAMLLTWVVDGKPHLPTMDVGQVVPFISDIGAWKMKPVFIAMGTVTVVSFDLAFISERWLRHRGKLTPNTSVWQKTFAVISIIASVVGAAGLILLTIFDALHHPNVHDICLVLFIGGYVVSAIFVCAEYQRLGIHYRQFRILRISFWIKLAFILIEVGLAIGFGVATTNNNNHRNTAGIFEWVVALVYSFYVMSYFLDFLPAFSKNGQTMTTEEMAMQDSAAPYAGRERYDGGALPYQNQDAYSSRYAQQTRGWRV</sequence>
<evidence type="ECO:0000256" key="4">
    <source>
        <dbReference type="ARBA" id="ARBA00023136"/>
    </source>
</evidence>
<keyword evidence="4 5" id="KW-0472">Membrane</keyword>
<gene>
    <name evidence="7" type="ORF">PV09_06856</name>
</gene>
<evidence type="ECO:0000256" key="3">
    <source>
        <dbReference type="ARBA" id="ARBA00022989"/>
    </source>
</evidence>
<dbReference type="FunCoup" id="A0A0D2A4G1">
    <property type="interactions" value="47"/>
</dbReference>
<evidence type="ECO:0000313" key="7">
    <source>
        <dbReference type="EMBL" id="KIW01673.1"/>
    </source>
</evidence>
<feature type="transmembrane region" description="Helical" evidence="5">
    <location>
        <begin position="97"/>
        <end position="118"/>
    </location>
</feature>
<feature type="transmembrane region" description="Helical" evidence="5">
    <location>
        <begin position="166"/>
        <end position="187"/>
    </location>
</feature>